<accession>A0ABD2WZZ2</accession>
<proteinExistence type="predicted"/>
<comment type="caution">
    <text evidence="2">The sequence shown here is derived from an EMBL/GenBank/DDBJ whole genome shotgun (WGS) entry which is preliminary data.</text>
</comment>
<dbReference type="Proteomes" id="UP001627154">
    <property type="component" value="Unassembled WGS sequence"/>
</dbReference>
<keyword evidence="1" id="KW-0732">Signal</keyword>
<feature type="signal peptide" evidence="1">
    <location>
        <begin position="1"/>
        <end position="17"/>
    </location>
</feature>
<keyword evidence="3" id="KW-1185">Reference proteome</keyword>
<dbReference type="AlphaFoldDB" id="A0ABD2WZZ2"/>
<protein>
    <submittedName>
        <fullName evidence="2">Uncharacterized protein</fullName>
    </submittedName>
</protein>
<name>A0ABD2WZZ2_9HYME</name>
<evidence type="ECO:0000313" key="2">
    <source>
        <dbReference type="EMBL" id="KAL3398330.1"/>
    </source>
</evidence>
<evidence type="ECO:0000313" key="3">
    <source>
        <dbReference type="Proteomes" id="UP001627154"/>
    </source>
</evidence>
<evidence type="ECO:0000256" key="1">
    <source>
        <dbReference type="SAM" id="SignalP"/>
    </source>
</evidence>
<sequence length="259" mass="29207">MRHLVFFFLLPVNSSHTYLHLAARHNHSVTIFNTEFNLSFFTLKKDGNPSNTTVVDNPDDIVKTQHKHEEAIAQNARNIAELSRRLSDELVNLRNRQMANRHAFASLQKRIATATETSTAAPVPASTFKTADCRDDCEIRLSGLPVKLDPCDITNVKHVLEALEEERLLSRVIRVQEWKTKPRVSAANSAISQIDTAAKHVPDTQACVLRFASANARESFLATAPRFQFQRLAVSKIFVLHETEDSRLSNAPILIPDRY</sequence>
<feature type="chain" id="PRO_5044827573" evidence="1">
    <location>
        <begin position="18"/>
        <end position="259"/>
    </location>
</feature>
<dbReference type="EMBL" id="JBJJXI010000059">
    <property type="protein sequence ID" value="KAL3398330.1"/>
    <property type="molecule type" value="Genomic_DNA"/>
</dbReference>
<reference evidence="2 3" key="1">
    <citation type="journal article" date="2024" name="bioRxiv">
        <title>A reference genome for Trichogramma kaykai: A tiny desert-dwelling parasitoid wasp with competing sex-ratio distorters.</title>
        <authorList>
            <person name="Culotta J."/>
            <person name="Lindsey A.R."/>
        </authorList>
    </citation>
    <scope>NUCLEOTIDE SEQUENCE [LARGE SCALE GENOMIC DNA]</scope>
    <source>
        <strain evidence="2 3">KSX58</strain>
    </source>
</reference>
<organism evidence="2 3">
    <name type="scientific">Trichogramma kaykai</name>
    <dbReference type="NCBI Taxonomy" id="54128"/>
    <lineage>
        <taxon>Eukaryota</taxon>
        <taxon>Metazoa</taxon>
        <taxon>Ecdysozoa</taxon>
        <taxon>Arthropoda</taxon>
        <taxon>Hexapoda</taxon>
        <taxon>Insecta</taxon>
        <taxon>Pterygota</taxon>
        <taxon>Neoptera</taxon>
        <taxon>Endopterygota</taxon>
        <taxon>Hymenoptera</taxon>
        <taxon>Apocrita</taxon>
        <taxon>Proctotrupomorpha</taxon>
        <taxon>Chalcidoidea</taxon>
        <taxon>Trichogrammatidae</taxon>
        <taxon>Trichogramma</taxon>
    </lineage>
</organism>
<gene>
    <name evidence="2" type="ORF">TKK_007505</name>
</gene>